<comment type="caution">
    <text evidence="1">The sequence shown here is derived from an EMBL/GenBank/DDBJ whole genome shotgun (WGS) entry which is preliminary data.</text>
</comment>
<dbReference type="AlphaFoldDB" id="A0AAV5UW68"/>
<organism evidence="1 2">
    <name type="scientific">Pristionchus fissidentatus</name>
    <dbReference type="NCBI Taxonomy" id="1538716"/>
    <lineage>
        <taxon>Eukaryota</taxon>
        <taxon>Metazoa</taxon>
        <taxon>Ecdysozoa</taxon>
        <taxon>Nematoda</taxon>
        <taxon>Chromadorea</taxon>
        <taxon>Rhabditida</taxon>
        <taxon>Rhabditina</taxon>
        <taxon>Diplogasteromorpha</taxon>
        <taxon>Diplogasteroidea</taxon>
        <taxon>Neodiplogasteridae</taxon>
        <taxon>Pristionchus</taxon>
    </lineage>
</organism>
<protein>
    <submittedName>
        <fullName evidence="1">Uncharacterized protein</fullName>
    </submittedName>
</protein>
<evidence type="ECO:0000313" key="2">
    <source>
        <dbReference type="Proteomes" id="UP001432322"/>
    </source>
</evidence>
<dbReference type="EMBL" id="BTSY01000001">
    <property type="protein sequence ID" value="GMT11506.1"/>
    <property type="molecule type" value="Genomic_DNA"/>
</dbReference>
<evidence type="ECO:0000313" key="1">
    <source>
        <dbReference type="EMBL" id="GMT11506.1"/>
    </source>
</evidence>
<feature type="non-terminal residue" evidence="1">
    <location>
        <position position="1"/>
    </location>
</feature>
<accession>A0AAV5UW68</accession>
<feature type="non-terminal residue" evidence="1">
    <location>
        <position position="102"/>
    </location>
</feature>
<name>A0AAV5UW68_9BILA</name>
<keyword evidence="2" id="KW-1185">Reference proteome</keyword>
<proteinExistence type="predicted"/>
<sequence length="102" mass="11465">DDSTAAMLTGYLSPTVALNFAANSGLSIPNPFFDEQFKVLLSHHLFDHGIFKWRPMDLVGQLFEPSNEMPAAWTEWEKPESVCIREGVNTPQHALDKYTKGI</sequence>
<gene>
    <name evidence="1" type="ORF">PFISCL1PPCAC_2803</name>
</gene>
<dbReference type="Proteomes" id="UP001432322">
    <property type="component" value="Unassembled WGS sequence"/>
</dbReference>
<reference evidence="1" key="1">
    <citation type="submission" date="2023-10" db="EMBL/GenBank/DDBJ databases">
        <title>Genome assembly of Pristionchus species.</title>
        <authorList>
            <person name="Yoshida K."/>
            <person name="Sommer R.J."/>
        </authorList>
    </citation>
    <scope>NUCLEOTIDE SEQUENCE</scope>
    <source>
        <strain evidence="1">RS5133</strain>
    </source>
</reference>